<dbReference type="PANTHER" id="PTHR36985:SF1">
    <property type="entry name" value="TRANSLOCATION AND ASSEMBLY MODULE SUBUNIT TAMB"/>
    <property type="match status" value="1"/>
</dbReference>
<gene>
    <name evidence="7" type="ORF">G6047_13445</name>
</gene>
<keyword evidence="4" id="KW-0472">Membrane</keyword>
<evidence type="ECO:0000256" key="5">
    <source>
        <dbReference type="SAM" id="MobiDB-lite"/>
    </source>
</evidence>
<comment type="subcellular location">
    <subcellularLocation>
        <location evidence="1">Membrane</location>
        <topology evidence="1">Single-pass membrane protein</topology>
    </subcellularLocation>
</comment>
<dbReference type="Pfam" id="PF04357">
    <property type="entry name" value="TamB"/>
    <property type="match status" value="1"/>
</dbReference>
<feature type="compositionally biased region" description="Basic and acidic residues" evidence="5">
    <location>
        <begin position="1476"/>
        <end position="1492"/>
    </location>
</feature>
<keyword evidence="3" id="KW-1133">Transmembrane helix</keyword>
<evidence type="ECO:0000256" key="4">
    <source>
        <dbReference type="ARBA" id="ARBA00023136"/>
    </source>
</evidence>
<evidence type="ECO:0000313" key="8">
    <source>
        <dbReference type="Proteomes" id="UP000712080"/>
    </source>
</evidence>
<protein>
    <submittedName>
        <fullName evidence="7">Translocation/assembly module TamB</fullName>
    </submittedName>
</protein>
<dbReference type="GO" id="GO:0009306">
    <property type="term" value="P:protein secretion"/>
    <property type="evidence" value="ECO:0007669"/>
    <property type="project" value="InterPro"/>
</dbReference>
<dbReference type="EMBL" id="JAAMPU010000107">
    <property type="protein sequence ID" value="NMH29044.1"/>
    <property type="molecule type" value="Genomic_DNA"/>
</dbReference>
<proteinExistence type="predicted"/>
<dbReference type="PANTHER" id="PTHR36985">
    <property type="entry name" value="TRANSLOCATION AND ASSEMBLY MODULE SUBUNIT TAMB"/>
    <property type="match status" value="1"/>
</dbReference>
<evidence type="ECO:0000313" key="7">
    <source>
        <dbReference type="EMBL" id="NMH29044.1"/>
    </source>
</evidence>
<sequence>MKRFKRIAIRTVIGLFLFLLLLGITLTLPPVQTRLGAYVTEKINKDFGTDIKVDQIAISVFGGVKLRQVLIRDHHKDTLIYAKRLQTNILSFRKLYNGDLLFGRIASDKLLFNLKTYKGEKDTNLDRFIALFDSKDNAKPSGHKFLMKANEIVVSNGHFLLTDENRANPKDVDFSRLDGRLTNFRVFGPEVTMDIRQMAFLDHRGLYVRNLSGLFLYDKKHIKLTNMEANTAQSLLKADVLLTYDRKDFADFNNKVKFDINVKQGLLSTNDIHYFYKELGPNRTFSLSAKVNGTLNNLKARHLKLTDNHNARISGDVQFKNLFNTAEKGFYMKGDFEQVASDYDNLVGLLPNVLGKKLPSSLKKIGRFDLSGSAEITMSSIQANFEMQTALGRIQSDLVMTDIDNIDQAKYTGNIVLDNFDIGDFLGKRDLGIVSLDLDVDGQGFTQKFLNTSFSGDVYKIRYQNYVYTNILVNGKFKDPVFKGNVYINDPNLLMDFKGSANLGKKDIAYDFEAQIDYANLRKMKIVTNDSISVLKGNILMNVRGNSLEDLKGNVYVSQSSYQSGRNLYVFDDLIMTSSFDADGLRTISVNSPDIINGKITGKYKISQIQLLIENSLGSLYTNYRPNKILKNQFLDFDFEVNDKIVDLFTPDIDISDSTKVSGSINSNTNQFLLDLTSPKITAYENRIDNIKMHVDNLHPVYNAQIEIDSISNKFYKIKEFSLFNVTSRDTLFIKSGFKGGKNAGDQYELNLYHTIDKDHNVVVGFLQSALTFKENEWHINEKGTADNKIIMSRDLKNFRFDNIVISHEDHKASFNGTMRGKEEKDLNLVFDNVDLSKITPDMQGIVLEGKMDGTVSLKQQRLVYQPMAALKIDELAINNIDLGKLSLDIDGDGSFRKFYVNSVLENKNFESFRADGEFDVSGPQTAMDIDLKFDRFNIGTLDGLLSGEAISNIKGFASGNISIAGTVAEPDVNGRLYAEETSLTVPYLNVNYLLDPRSVIDVTEDKFLIHNSGITDTKYNTKGNIEGTIEHKKFSDWKLDIKVSSDKLLALDTQDSDDAAYYGTAFIDGYATISGPTNALFIKAKAASAEGTSIKIPISNTESTTSRSYIHFQSPQEKYSIEKGIVIKQKEYSGLEIDLDFDINKNAEVEVILDKNTGHSLKAKGDGSIQFGINTLGRFNMFGNYVADEGIYNFKYGGLIDKKFKIKKGGTITWEGDPLRAVLNMEAVYTTTANPAVLLENPSVNKKVPVEVVVGVRGNLTNPEPDFQINFPTVSSVLKSEIQYKLDDKDVRNTQALYLLSSGTFLSPEGVSQSDFTGNLFETASGLIGDIFQDPDSNIQLGFDYQAADRRPGTETDGRVGVSVSTQVNERISINGKVGVPVGGVNESAIVGDVEVQYRVNDDGSLNLRVFNRENDITYLGQGIGYTQGVGFTYEVDFDTFRELVDKVFKVKIDLDPATDTVPDSDYVPDGMRFPSKDDKKDKKKDDKPKPNVDAVIPGDD</sequence>
<reference evidence="7" key="1">
    <citation type="submission" date="2020-02" db="EMBL/GenBank/DDBJ databases">
        <title>Flavobacterium sp. genome.</title>
        <authorList>
            <person name="Jung H.S."/>
            <person name="Baek J.H."/>
            <person name="Jeon C.O."/>
        </authorList>
    </citation>
    <scope>NUCLEOTIDE SEQUENCE</scope>
    <source>
        <strain evidence="7">SE-s28</strain>
    </source>
</reference>
<dbReference type="GO" id="GO:0005886">
    <property type="term" value="C:plasma membrane"/>
    <property type="evidence" value="ECO:0007669"/>
    <property type="project" value="InterPro"/>
</dbReference>
<evidence type="ECO:0000259" key="6">
    <source>
        <dbReference type="Pfam" id="PF04357"/>
    </source>
</evidence>
<dbReference type="InterPro" id="IPR007452">
    <property type="entry name" value="TamB_C"/>
</dbReference>
<feature type="domain" description="Translocation and assembly module TamB C-terminal" evidence="6">
    <location>
        <begin position="1015"/>
        <end position="1439"/>
    </location>
</feature>
<comment type="caution">
    <text evidence="7">The sequence shown here is derived from an EMBL/GenBank/DDBJ whole genome shotgun (WGS) entry which is preliminary data.</text>
</comment>
<evidence type="ECO:0000256" key="2">
    <source>
        <dbReference type="ARBA" id="ARBA00022692"/>
    </source>
</evidence>
<dbReference type="Proteomes" id="UP000712080">
    <property type="component" value="Unassembled WGS sequence"/>
</dbReference>
<organism evidence="7 8">
    <name type="scientific">Flavobacterium silvaticum</name>
    <dbReference type="NCBI Taxonomy" id="1852020"/>
    <lineage>
        <taxon>Bacteria</taxon>
        <taxon>Pseudomonadati</taxon>
        <taxon>Bacteroidota</taxon>
        <taxon>Flavobacteriia</taxon>
        <taxon>Flavobacteriales</taxon>
        <taxon>Flavobacteriaceae</taxon>
        <taxon>Flavobacterium</taxon>
    </lineage>
</organism>
<keyword evidence="8" id="KW-1185">Reference proteome</keyword>
<feature type="region of interest" description="Disordered" evidence="5">
    <location>
        <begin position="1461"/>
        <end position="1502"/>
    </location>
</feature>
<accession>A0A972FTG1</accession>
<evidence type="ECO:0000256" key="1">
    <source>
        <dbReference type="ARBA" id="ARBA00004167"/>
    </source>
</evidence>
<keyword evidence="2" id="KW-0812">Transmembrane</keyword>
<evidence type="ECO:0000256" key="3">
    <source>
        <dbReference type="ARBA" id="ARBA00022989"/>
    </source>
</evidence>
<name>A0A972FTG1_9FLAO</name>